<dbReference type="PANTHER" id="PTHR42792:SF2">
    <property type="entry name" value="FLAGELLIN"/>
    <property type="match status" value="1"/>
</dbReference>
<dbReference type="RefSeq" id="WP_163298708.1">
    <property type="nucleotide sequence ID" value="NZ_JAAGRR010000066.1"/>
</dbReference>
<comment type="subcellular location">
    <subcellularLocation>
        <location evidence="4">Secreted</location>
    </subcellularLocation>
    <subcellularLocation>
        <location evidence="4">Bacterial flagellum</location>
    </subcellularLocation>
</comment>
<reference evidence="7 8" key="1">
    <citation type="submission" date="2020-02" db="EMBL/GenBank/DDBJ databases">
        <title>Comparative genomics of sulfur disproportionating microorganisms.</title>
        <authorList>
            <person name="Ward L.M."/>
            <person name="Bertran E."/>
            <person name="Johnston D.T."/>
        </authorList>
    </citation>
    <scope>NUCLEOTIDE SEQUENCE [LARGE SCALE GENOMIC DNA]</scope>
    <source>
        <strain evidence="7 8">DSM 100025</strain>
    </source>
</reference>
<keyword evidence="7" id="KW-0966">Cell projection</keyword>
<keyword evidence="2 4" id="KW-0964">Secreted</keyword>
<gene>
    <name evidence="7" type="ORF">G3N55_06905</name>
</gene>
<evidence type="ECO:0000256" key="2">
    <source>
        <dbReference type="ARBA" id="ARBA00022525"/>
    </source>
</evidence>
<name>A0A6N9TQ48_DISTH</name>
<comment type="function">
    <text evidence="4">Flagellin is the subunit protein which polymerizes to form the filaments of bacterial flagella.</text>
</comment>
<dbReference type="AlphaFoldDB" id="A0A6N9TQ48"/>
<comment type="caution">
    <text evidence="7">The sequence shown here is derived from an EMBL/GenBank/DDBJ whole genome shotgun (WGS) entry which is preliminary data.</text>
</comment>
<dbReference type="Pfam" id="PF07196">
    <property type="entry name" value="Flagellin_IN"/>
    <property type="match status" value="1"/>
</dbReference>
<feature type="domain" description="Flagellin C-terminal" evidence="6">
    <location>
        <begin position="404"/>
        <end position="489"/>
    </location>
</feature>
<comment type="similarity">
    <text evidence="1 4">Belongs to the bacterial flagellin family.</text>
</comment>
<organism evidence="7 8">
    <name type="scientific">Dissulfurirhabdus thermomarina</name>
    <dbReference type="NCBI Taxonomy" id="1765737"/>
    <lineage>
        <taxon>Bacteria</taxon>
        <taxon>Deltaproteobacteria</taxon>
        <taxon>Dissulfurirhabdaceae</taxon>
        <taxon>Dissulfurirhabdus</taxon>
    </lineage>
</organism>
<dbReference type="GO" id="GO:0009288">
    <property type="term" value="C:bacterial-type flagellum"/>
    <property type="evidence" value="ECO:0007669"/>
    <property type="project" value="UniProtKB-SubCell"/>
</dbReference>
<evidence type="ECO:0000256" key="1">
    <source>
        <dbReference type="ARBA" id="ARBA00005709"/>
    </source>
</evidence>
<dbReference type="GO" id="GO:0005198">
    <property type="term" value="F:structural molecule activity"/>
    <property type="evidence" value="ECO:0007669"/>
    <property type="project" value="UniProtKB-UniRule"/>
</dbReference>
<feature type="domain" description="Flagellin N-terminal" evidence="5">
    <location>
        <begin position="5"/>
        <end position="142"/>
    </location>
</feature>
<evidence type="ECO:0000256" key="3">
    <source>
        <dbReference type="ARBA" id="ARBA00023143"/>
    </source>
</evidence>
<dbReference type="Gene3D" id="2.30.220.10">
    <property type="entry name" value="f41 fragment of flagellin, C-terminal domain"/>
    <property type="match status" value="1"/>
</dbReference>
<dbReference type="InterPro" id="IPR001492">
    <property type="entry name" value="Flagellin"/>
</dbReference>
<protein>
    <recommendedName>
        <fullName evidence="4">Flagellin</fullName>
    </recommendedName>
</protein>
<dbReference type="InterPro" id="IPR046358">
    <property type="entry name" value="Flagellin_C"/>
</dbReference>
<dbReference type="PRINTS" id="PR00207">
    <property type="entry name" value="FLAGELLIN"/>
</dbReference>
<dbReference type="Pfam" id="PF00669">
    <property type="entry name" value="Flagellin_N"/>
    <property type="match status" value="1"/>
</dbReference>
<evidence type="ECO:0000313" key="8">
    <source>
        <dbReference type="Proteomes" id="UP000469346"/>
    </source>
</evidence>
<dbReference type="InterPro" id="IPR042187">
    <property type="entry name" value="Flagellin_C_sub2"/>
</dbReference>
<keyword evidence="7" id="KW-0282">Flagellum</keyword>
<dbReference type="Proteomes" id="UP000469346">
    <property type="component" value="Unassembled WGS sequence"/>
</dbReference>
<dbReference type="InterPro" id="IPR001029">
    <property type="entry name" value="Flagellin_N"/>
</dbReference>
<dbReference type="PANTHER" id="PTHR42792">
    <property type="entry name" value="FLAGELLIN"/>
    <property type="match status" value="1"/>
</dbReference>
<evidence type="ECO:0000259" key="6">
    <source>
        <dbReference type="Pfam" id="PF00700"/>
    </source>
</evidence>
<proteinExistence type="inferred from homology"/>
<evidence type="ECO:0000259" key="5">
    <source>
        <dbReference type="Pfam" id="PF00669"/>
    </source>
</evidence>
<evidence type="ECO:0000313" key="7">
    <source>
        <dbReference type="EMBL" id="NDY42570.1"/>
    </source>
</evidence>
<dbReference type="InterPro" id="IPR010810">
    <property type="entry name" value="Flagellin_hook_IN_motif"/>
</dbReference>
<evidence type="ECO:0000256" key="4">
    <source>
        <dbReference type="RuleBase" id="RU362073"/>
    </source>
</evidence>
<dbReference type="GO" id="GO:0005576">
    <property type="term" value="C:extracellular region"/>
    <property type="evidence" value="ECO:0007669"/>
    <property type="project" value="UniProtKB-SubCell"/>
</dbReference>
<dbReference type="EMBL" id="JAAGRR010000066">
    <property type="protein sequence ID" value="NDY42570.1"/>
    <property type="molecule type" value="Genomic_DNA"/>
</dbReference>
<dbReference type="Gene3D" id="1.20.1330.10">
    <property type="entry name" value="f41 fragment of flagellin, N-terminal domain"/>
    <property type="match status" value="1"/>
</dbReference>
<keyword evidence="8" id="KW-1185">Reference proteome</keyword>
<keyword evidence="7" id="KW-0969">Cilium</keyword>
<dbReference type="Pfam" id="PF00700">
    <property type="entry name" value="Flagellin_C"/>
    <property type="match status" value="1"/>
</dbReference>
<dbReference type="Gene3D" id="6.10.10.10">
    <property type="entry name" value="Flagellar export chaperone, C-terminal domain"/>
    <property type="match status" value="1"/>
</dbReference>
<accession>A0A6N9TQ48</accession>
<dbReference type="SUPFAM" id="SSF64518">
    <property type="entry name" value="Phase 1 flagellin"/>
    <property type="match status" value="1"/>
</dbReference>
<keyword evidence="3 4" id="KW-0975">Bacterial flagellum</keyword>
<dbReference type="Gene3D" id="2.170.280.10">
    <property type="entry name" value="f41 fragment of flagellin, middle domain"/>
    <property type="match status" value="1"/>
</dbReference>
<sequence>MSLRINTNISAIDAHRQLVNTNNSLNKSLRRLSSGLRINGAADDASGMAIADSLKSQALGIAQAIRNANDGIAVVQTADGALEEYINIVNTIRTKAIQAASDLQSSDSRQAIQNDISRLLQEADAIAKTTAFNGRKLLDGSFAGKALHIGAYAYEITSFSIQSATVDNIGLFATTQGSAVTGGSTSVSGLTITVKEGNQDVTYTVGASAEDSTPGVNTTAHSAGSAWAIAQAINSLSAKTGVEATAFTELDNISVSAGTVSGLQINGWTVATVQTQAGDADSALRNAINALSDKTNVIAEFDDDNPGKLRLVSLDGSDIVIGTDTGGNITASGLSNGTTGGKITLSGDQNFTLGSASSYGFADAQVTLDFDKTSLSAIDVTNTLRDANGNFYHASERDAAEWAIKIADAALKQLDAIRGDIGSVQNQLEATVRNLGVTRVNVQAAESQIRDVDFAEESSTFAKFQILAQSGTFALAQANVTAQTVLQLLQ</sequence>